<dbReference type="RefSeq" id="WP_008196719.1">
    <property type="nucleotide sequence ID" value="NZ_CM011002.1"/>
</dbReference>
<reference evidence="1 2" key="1">
    <citation type="submission" date="2008-01" db="EMBL/GenBank/DDBJ databases">
        <authorList>
            <person name="Wagner-Dobler I."/>
            <person name="Ferriera S."/>
            <person name="Johnson J."/>
            <person name="Kravitz S."/>
            <person name="Beeson K."/>
            <person name="Sutton G."/>
            <person name="Rogers Y.-H."/>
            <person name="Friedman R."/>
            <person name="Frazier M."/>
            <person name="Venter J.C."/>
        </authorList>
    </citation>
    <scope>NUCLEOTIDE SEQUENCE [LARGE SCALE GENOMIC DNA]</scope>
    <source>
        <strain evidence="2">DSM 17067 / NCIMB 14079 / DFL-11</strain>
    </source>
</reference>
<protein>
    <recommendedName>
        <fullName evidence="3">Esterase/lipase superfamily enzyme</fullName>
    </recommendedName>
</protein>
<organism evidence="1 2">
    <name type="scientific">Roseibium alexandrii (strain DSM 17067 / NCIMB 14079 / DFL-11)</name>
    <name type="common">Labrenzia alexandrii</name>
    <dbReference type="NCBI Taxonomy" id="244592"/>
    <lineage>
        <taxon>Bacteria</taxon>
        <taxon>Pseudomonadati</taxon>
        <taxon>Pseudomonadota</taxon>
        <taxon>Alphaproteobacteria</taxon>
        <taxon>Hyphomicrobiales</taxon>
        <taxon>Stappiaceae</taxon>
        <taxon>Roseibium</taxon>
    </lineage>
</organism>
<dbReference type="Gene3D" id="3.40.50.1820">
    <property type="entry name" value="alpha/beta hydrolase"/>
    <property type="match status" value="1"/>
</dbReference>
<evidence type="ECO:0008006" key="3">
    <source>
        <dbReference type="Google" id="ProtNLM"/>
    </source>
</evidence>
<comment type="caution">
    <text evidence="1">The sequence shown here is derived from an EMBL/GenBank/DDBJ whole genome shotgun (WGS) entry which is preliminary data.</text>
</comment>
<dbReference type="PANTHER" id="PTHR36513">
    <property type="entry name" value="ABC TRANSMEMBRANE TYPE-1 DOMAIN-CONTAINING PROTEIN"/>
    <property type="match status" value="1"/>
</dbReference>
<evidence type="ECO:0000313" key="2">
    <source>
        <dbReference type="Proteomes" id="UP000004703"/>
    </source>
</evidence>
<proteinExistence type="predicted"/>
<dbReference type="PIRSF" id="PIRSF033909">
    <property type="entry name" value="UCP033909"/>
    <property type="match status" value="1"/>
</dbReference>
<dbReference type="InterPro" id="IPR014586">
    <property type="entry name" value="UCP033909"/>
</dbReference>
<dbReference type="Pfam" id="PF05990">
    <property type="entry name" value="DUF900"/>
    <property type="match status" value="1"/>
</dbReference>
<dbReference type="SUPFAM" id="SSF53474">
    <property type="entry name" value="alpha/beta-Hydrolases"/>
    <property type="match status" value="1"/>
</dbReference>
<dbReference type="Proteomes" id="UP000004703">
    <property type="component" value="Chromosome"/>
</dbReference>
<dbReference type="EMBL" id="ACCU02000003">
    <property type="protein sequence ID" value="EEE47584.1"/>
    <property type="molecule type" value="Genomic_DNA"/>
</dbReference>
<name>A0A5E8H4Y3_ROSAD</name>
<dbReference type="AlphaFoldDB" id="A0A5E8H4Y3"/>
<dbReference type="InterPro" id="IPR029058">
    <property type="entry name" value="AB_hydrolase_fold"/>
</dbReference>
<reference evidence="1 2" key="2">
    <citation type="submission" date="2013-04" db="EMBL/GenBank/DDBJ databases">
        <authorList>
            <person name="Fiebig A."/>
            <person name="Pradella S."/>
            <person name="Wagner-Doebler I."/>
        </authorList>
    </citation>
    <scope>NUCLEOTIDE SEQUENCE [LARGE SCALE GENOMIC DNA]</scope>
    <source>
        <strain evidence="2">DSM 17067 / NCIMB 14079 / DFL-11</strain>
    </source>
</reference>
<accession>A0A5E8H4Y3</accession>
<evidence type="ECO:0000313" key="1">
    <source>
        <dbReference type="EMBL" id="EEE47584.1"/>
    </source>
</evidence>
<dbReference type="PANTHER" id="PTHR36513:SF1">
    <property type="entry name" value="TRANSMEMBRANE PROTEIN"/>
    <property type="match status" value="1"/>
</dbReference>
<dbReference type="ESTHER" id="9rhob-b9qyf3">
    <property type="family name" value="Duf_900"/>
</dbReference>
<gene>
    <name evidence="1" type="ORF">SADFL11_4873</name>
</gene>
<sequence length="419" mass="44611">MNLVADALGWIVLPRPIGRSGSLKRSWRDAFIRFHNQQYAGGGRLVCLALAGFLLAACAGPPAAIIGLSTSAAFDAAVPGLVQRDIYIMTSREMATDPALLFSGDRSPNLNLAKVRVTIPPNHETGEIERPTRLPPDPKDTFTIVDPKVFSGSSQFVADLRINLKGRRGQARDILVFVHGFNTTLTDAVLRAAQFVNDTGFTGVPVVFSWPSKGSTFDYVYDLNSALAARDRLIAAGDLLLAASPAGVDIVAHSMGNFLTMEAIRQAALQGRLNSRHKIRNIILASPDIDIDVFEEQLRATPEGREGVYVLIASNDKALGISRYLAGGVNRVGDADPERLAGLGVTVVDLSQVKDKSSIHHTKFAEAPGVVKLIGERLEAGDSLEASSAPPNQAANVIQGLANLPITVFRGAGRPAGAP</sequence>
<dbReference type="InterPro" id="IPR010297">
    <property type="entry name" value="DUF900_hydrolase"/>
</dbReference>